<dbReference type="InterPro" id="IPR002931">
    <property type="entry name" value="Transglutaminase-like"/>
</dbReference>
<accession>A0ABW0V4Q0</accession>
<evidence type="ECO:0000313" key="4">
    <source>
        <dbReference type="Proteomes" id="UP001596066"/>
    </source>
</evidence>
<dbReference type="SUPFAM" id="SSF54001">
    <property type="entry name" value="Cysteine proteinases"/>
    <property type="match status" value="1"/>
</dbReference>
<organism evidence="3 4">
    <name type="scientific">Kitasatospora cinereorecta</name>
    <dbReference type="NCBI Taxonomy" id="285560"/>
    <lineage>
        <taxon>Bacteria</taxon>
        <taxon>Bacillati</taxon>
        <taxon>Actinomycetota</taxon>
        <taxon>Actinomycetes</taxon>
        <taxon>Kitasatosporales</taxon>
        <taxon>Streptomycetaceae</taxon>
        <taxon>Kitasatospora</taxon>
    </lineage>
</organism>
<comment type="caution">
    <text evidence="3">The sequence shown here is derived from an EMBL/GenBank/DDBJ whole genome shotgun (WGS) entry which is preliminary data.</text>
</comment>
<dbReference type="Proteomes" id="UP001596066">
    <property type="component" value="Unassembled WGS sequence"/>
</dbReference>
<gene>
    <name evidence="3" type="ORF">ACFPZF_05635</name>
</gene>
<keyword evidence="4" id="KW-1185">Reference proteome</keyword>
<feature type="domain" description="Transglutaminase-like" evidence="2">
    <location>
        <begin position="50"/>
        <end position="148"/>
    </location>
</feature>
<dbReference type="EMBL" id="JBHSOC010000007">
    <property type="protein sequence ID" value="MFC5640836.1"/>
    <property type="molecule type" value="Genomic_DNA"/>
</dbReference>
<feature type="compositionally biased region" description="Pro residues" evidence="1">
    <location>
        <begin position="1"/>
        <end position="18"/>
    </location>
</feature>
<feature type="region of interest" description="Disordered" evidence="1">
    <location>
        <begin position="1"/>
        <end position="23"/>
    </location>
</feature>
<dbReference type="InterPro" id="IPR038765">
    <property type="entry name" value="Papain-like_cys_pep_sf"/>
</dbReference>
<dbReference type="Gene3D" id="3.10.620.30">
    <property type="match status" value="1"/>
</dbReference>
<protein>
    <submittedName>
        <fullName evidence="3">Transglutaminase family protein</fullName>
    </submittedName>
</protein>
<reference evidence="4" key="1">
    <citation type="journal article" date="2019" name="Int. J. Syst. Evol. Microbiol.">
        <title>The Global Catalogue of Microorganisms (GCM) 10K type strain sequencing project: providing services to taxonomists for standard genome sequencing and annotation.</title>
        <authorList>
            <consortium name="The Broad Institute Genomics Platform"/>
            <consortium name="The Broad Institute Genome Sequencing Center for Infectious Disease"/>
            <person name="Wu L."/>
            <person name="Ma J."/>
        </authorList>
    </citation>
    <scope>NUCLEOTIDE SEQUENCE [LARGE SCALE GENOMIC DNA]</scope>
    <source>
        <strain evidence="4">CGMCC 4.1622</strain>
    </source>
</reference>
<dbReference type="PANTHER" id="PTHR33490:SF3">
    <property type="entry name" value="CONSERVED INTEGRAL MEMBRANE PROTEIN"/>
    <property type="match status" value="1"/>
</dbReference>
<evidence type="ECO:0000259" key="2">
    <source>
        <dbReference type="Pfam" id="PF01841"/>
    </source>
</evidence>
<evidence type="ECO:0000256" key="1">
    <source>
        <dbReference type="SAM" id="MobiDB-lite"/>
    </source>
</evidence>
<sequence>MTTDPNPAPRAPAGPPHASPLGPLAPASADLADYLAADEVIDHDHPEIRALAARLRRTDRVATARALFEYVRDEIDHSADVDHWSGAYRASDVLARRNGICHAKAHLLAALLRAEGIPAGICYQKLEVLHGLNGVHFEETGQWVRLDPRGNKGGADAHFATEPAEERTAWANDPDAGDFHYPTVHPTPPADLRAALAEARVGERGYGHLPREL</sequence>
<dbReference type="RefSeq" id="WP_346140608.1">
    <property type="nucleotide sequence ID" value="NZ_BAAAUA010000001.1"/>
</dbReference>
<dbReference type="PANTHER" id="PTHR33490">
    <property type="entry name" value="BLR5614 PROTEIN-RELATED"/>
    <property type="match status" value="1"/>
</dbReference>
<name>A0ABW0V4Q0_9ACTN</name>
<evidence type="ECO:0000313" key="3">
    <source>
        <dbReference type="EMBL" id="MFC5640836.1"/>
    </source>
</evidence>
<proteinExistence type="predicted"/>
<dbReference type="Pfam" id="PF01841">
    <property type="entry name" value="Transglut_core"/>
    <property type="match status" value="1"/>
</dbReference>